<gene>
    <name evidence="3" type="ORF">KK1_048939</name>
</gene>
<feature type="region of interest" description="Disordered" evidence="1">
    <location>
        <begin position="107"/>
        <end position="150"/>
    </location>
</feature>
<dbReference type="CDD" id="cd00303">
    <property type="entry name" value="retropepsin_like"/>
    <property type="match status" value="1"/>
</dbReference>
<dbReference type="Pfam" id="PF03732">
    <property type="entry name" value="Retrotrans_gag"/>
    <property type="match status" value="1"/>
</dbReference>
<accession>A0A151UIF8</accession>
<reference evidence="3" key="1">
    <citation type="journal article" date="2012" name="Nat. Biotechnol.">
        <title>Draft genome sequence of pigeonpea (Cajanus cajan), an orphan legume crop of resource-poor farmers.</title>
        <authorList>
            <person name="Varshney R.K."/>
            <person name="Chen W."/>
            <person name="Li Y."/>
            <person name="Bharti A.K."/>
            <person name="Saxena R.K."/>
            <person name="Schlueter J.A."/>
            <person name="Donoghue M.T."/>
            <person name="Azam S."/>
            <person name="Fan G."/>
            <person name="Whaley A.M."/>
            <person name="Farmer A.D."/>
            <person name="Sheridan J."/>
            <person name="Iwata A."/>
            <person name="Tuteja R."/>
            <person name="Penmetsa R.V."/>
            <person name="Wu W."/>
            <person name="Upadhyaya H.D."/>
            <person name="Yang S.P."/>
            <person name="Shah T."/>
            <person name="Saxena K.B."/>
            <person name="Michael T."/>
            <person name="McCombie W.R."/>
            <person name="Yang B."/>
            <person name="Zhang G."/>
            <person name="Yang H."/>
            <person name="Wang J."/>
            <person name="Spillane C."/>
            <person name="Cook D.R."/>
            <person name="May G.D."/>
            <person name="Xu X."/>
            <person name="Jackson S.A."/>
        </authorList>
    </citation>
    <scope>NUCLEOTIDE SEQUENCE [LARGE SCALE GENOMIC DNA]</scope>
</reference>
<dbReference type="InterPro" id="IPR005162">
    <property type="entry name" value="Retrotrans_gag_dom"/>
</dbReference>
<feature type="domain" description="Retrotransposon gag" evidence="2">
    <location>
        <begin position="5"/>
        <end position="75"/>
    </location>
</feature>
<name>A0A151UIF8_CAJCA</name>
<keyword evidence="4" id="KW-1185">Reference proteome</keyword>
<dbReference type="InterPro" id="IPR032567">
    <property type="entry name" value="RTL1-rel"/>
</dbReference>
<evidence type="ECO:0000313" key="3">
    <source>
        <dbReference type="EMBL" id="KYP79062.1"/>
    </source>
</evidence>
<feature type="compositionally biased region" description="Low complexity" evidence="1">
    <location>
        <begin position="133"/>
        <end position="150"/>
    </location>
</feature>
<evidence type="ECO:0000313" key="4">
    <source>
        <dbReference type="Proteomes" id="UP000075243"/>
    </source>
</evidence>
<dbReference type="Proteomes" id="UP000075243">
    <property type="component" value="Unassembled WGS sequence"/>
</dbReference>
<evidence type="ECO:0000256" key="1">
    <source>
        <dbReference type="SAM" id="MobiDB-lite"/>
    </source>
</evidence>
<dbReference type="AlphaFoldDB" id="A0A151UIF8"/>
<organism evidence="3 4">
    <name type="scientific">Cajanus cajan</name>
    <name type="common">Pigeon pea</name>
    <name type="synonym">Cajanus indicus</name>
    <dbReference type="NCBI Taxonomy" id="3821"/>
    <lineage>
        <taxon>Eukaryota</taxon>
        <taxon>Viridiplantae</taxon>
        <taxon>Streptophyta</taxon>
        <taxon>Embryophyta</taxon>
        <taxon>Tracheophyta</taxon>
        <taxon>Spermatophyta</taxon>
        <taxon>Magnoliopsida</taxon>
        <taxon>eudicotyledons</taxon>
        <taxon>Gunneridae</taxon>
        <taxon>Pentapetalae</taxon>
        <taxon>rosids</taxon>
        <taxon>fabids</taxon>
        <taxon>Fabales</taxon>
        <taxon>Fabaceae</taxon>
        <taxon>Papilionoideae</taxon>
        <taxon>50 kb inversion clade</taxon>
        <taxon>NPAAA clade</taxon>
        <taxon>indigoferoid/millettioid clade</taxon>
        <taxon>Phaseoleae</taxon>
        <taxon>Cajanus</taxon>
    </lineage>
</organism>
<sequence length="291" mass="32523">MMSRANAFQSWVAFTRALESKFGPSPYEVPGSNLFKLTQTGSVQDYYAQFTALANRVQGVTTEALLDCFVGGLKPDIRRDVIAQSPTTLLRSVSLAKLYEEKYLPRPRTYYPHPQTKTQSPNTSLPLTQSLKSSNLPPLLSSPTPLTTMTNQRNTNIKKMTSAEMQLRREKGLCFTCDEKFSPTHRCPNKQYLLLQLEEDDNTDIQPDPPDISDIVENLTVQEHHLSYNALKGSFGIGTMKFQGSIKGMRVQVLLDSGSSGNFFQPRIAPCLKLPIEPIPDFQVLVGMAML</sequence>
<dbReference type="EMBL" id="AGCT01068849">
    <property type="protein sequence ID" value="KYP79062.1"/>
    <property type="molecule type" value="Genomic_DNA"/>
</dbReference>
<protein>
    <recommendedName>
        <fullName evidence="2">Retrotransposon gag domain-containing protein</fullName>
    </recommendedName>
</protein>
<comment type="caution">
    <text evidence="3">The sequence shown here is derived from an EMBL/GenBank/DDBJ whole genome shotgun (WGS) entry which is preliminary data.</text>
</comment>
<proteinExistence type="predicted"/>
<dbReference type="PANTHER" id="PTHR15503:SF22">
    <property type="entry name" value="TRANSPOSON TY3-I GAG POLYPROTEIN"/>
    <property type="match status" value="1"/>
</dbReference>
<feature type="compositionally biased region" description="Polar residues" evidence="1">
    <location>
        <begin position="115"/>
        <end position="132"/>
    </location>
</feature>
<dbReference type="Gramene" id="C.cajan_46366.t">
    <property type="protein sequence ID" value="C.cajan_46366.t.cds1"/>
    <property type="gene ID" value="C.cajan_46366"/>
</dbReference>
<dbReference type="PANTHER" id="PTHR15503">
    <property type="entry name" value="LDOC1 RELATED"/>
    <property type="match status" value="1"/>
</dbReference>
<evidence type="ECO:0000259" key="2">
    <source>
        <dbReference type="Pfam" id="PF03732"/>
    </source>
</evidence>